<keyword evidence="4" id="KW-1185">Reference proteome</keyword>
<dbReference type="AlphaFoldDB" id="A0A7Y9GZL7"/>
<evidence type="ECO:0000313" key="3">
    <source>
        <dbReference type="EMBL" id="NYE35255.1"/>
    </source>
</evidence>
<evidence type="ECO:0000256" key="1">
    <source>
        <dbReference type="SAM" id="MobiDB-lite"/>
    </source>
</evidence>
<name>A0A7Y9GZL7_9ACTN</name>
<protein>
    <submittedName>
        <fullName evidence="3">Uncharacterized protein</fullName>
    </submittedName>
</protein>
<keyword evidence="2" id="KW-0812">Transmembrane</keyword>
<comment type="caution">
    <text evidence="3">The sequence shown here is derived from an EMBL/GenBank/DDBJ whole genome shotgun (WGS) entry which is preliminary data.</text>
</comment>
<feature type="transmembrane region" description="Helical" evidence="2">
    <location>
        <begin position="41"/>
        <end position="63"/>
    </location>
</feature>
<feature type="region of interest" description="Disordered" evidence="1">
    <location>
        <begin position="113"/>
        <end position="132"/>
    </location>
</feature>
<evidence type="ECO:0000256" key="2">
    <source>
        <dbReference type="SAM" id="Phobius"/>
    </source>
</evidence>
<sequence>MSDLDQLDRAFDALTRDLAHTPGPGAVAAIATARRRGRTRVGAVALAALVVVGGGLAVPRLVFPEGGVAAHGGSARFDRAALARATDGWIGEWEDWERYSPWGGGGFGAASCSSLTGPGGQSAPEPASTGSSRFVSHSGASAVLVVQQFSDAGRAASAQALSNPAPDTCGSTTTYDVDGVQVRHDSMAPEGDSVDQMWLGDIWSVQIGTGRAQLELVNDTGTADGAVAEDVAEALVAGLRDGRTQSGMSEVEPVPEGKGQLPAWPDVDLEGALHGWRSASRMSATATPNTPCLDETLGSGGVSSTGGGTPRGFTHRIVGFDDDSTGPALVETMLAQLRACVDADMQVETLPNGVHLATYDSGGEAGRGALWFAASEDRAGLVAVDGAGRPMPVGTREDVADALHEILRLPWK</sequence>
<gene>
    <name evidence="3" type="ORF">F4692_000359</name>
</gene>
<dbReference type="Proteomes" id="UP000549911">
    <property type="component" value="Unassembled WGS sequence"/>
</dbReference>
<organism evidence="3 4">
    <name type="scientific">Nocardioides cavernae</name>
    <dbReference type="NCBI Taxonomy" id="1921566"/>
    <lineage>
        <taxon>Bacteria</taxon>
        <taxon>Bacillati</taxon>
        <taxon>Actinomycetota</taxon>
        <taxon>Actinomycetes</taxon>
        <taxon>Propionibacteriales</taxon>
        <taxon>Nocardioidaceae</taxon>
        <taxon>Nocardioides</taxon>
    </lineage>
</organism>
<reference evidence="3 4" key="1">
    <citation type="submission" date="2020-07" db="EMBL/GenBank/DDBJ databases">
        <authorList>
            <person name="Partida-Martinez L."/>
            <person name="Huntemann M."/>
            <person name="Clum A."/>
            <person name="Wang J."/>
            <person name="Palaniappan K."/>
            <person name="Ritter S."/>
            <person name="Chen I.-M."/>
            <person name="Stamatis D."/>
            <person name="Reddy T."/>
            <person name="O'Malley R."/>
            <person name="Daum C."/>
            <person name="Shapiro N."/>
            <person name="Ivanova N."/>
            <person name="Kyrpides N."/>
            <person name="Woyke T."/>
        </authorList>
    </citation>
    <scope>NUCLEOTIDE SEQUENCE [LARGE SCALE GENOMIC DNA]</scope>
    <source>
        <strain evidence="3 4">AT2.17</strain>
    </source>
</reference>
<reference evidence="3 4" key="2">
    <citation type="submission" date="2020-08" db="EMBL/GenBank/DDBJ databases">
        <title>The Agave Microbiome: Exploring the role of microbial communities in plant adaptations to desert environments.</title>
        <authorList>
            <person name="Partida-Martinez L.P."/>
        </authorList>
    </citation>
    <scope>NUCLEOTIDE SEQUENCE [LARGE SCALE GENOMIC DNA]</scope>
    <source>
        <strain evidence="3 4">AT2.17</strain>
    </source>
</reference>
<accession>A0A7Y9GZL7</accession>
<dbReference type="RefSeq" id="WP_179617935.1">
    <property type="nucleotide sequence ID" value="NZ_JACCBW010000001.1"/>
</dbReference>
<keyword evidence="2" id="KW-1133">Transmembrane helix</keyword>
<proteinExistence type="predicted"/>
<evidence type="ECO:0000313" key="4">
    <source>
        <dbReference type="Proteomes" id="UP000549911"/>
    </source>
</evidence>
<keyword evidence="2" id="KW-0472">Membrane</keyword>
<dbReference type="EMBL" id="JACCBW010000001">
    <property type="protein sequence ID" value="NYE35255.1"/>
    <property type="molecule type" value="Genomic_DNA"/>
</dbReference>